<evidence type="ECO:0000256" key="2">
    <source>
        <dbReference type="ARBA" id="ARBA00023242"/>
    </source>
</evidence>
<keyword evidence="2" id="KW-0539">Nucleus</keyword>
<feature type="compositionally biased region" description="Basic and acidic residues" evidence="3">
    <location>
        <begin position="65"/>
        <end position="103"/>
    </location>
</feature>
<evidence type="ECO:0000256" key="1">
    <source>
        <dbReference type="ARBA" id="ARBA00004604"/>
    </source>
</evidence>
<accession>A0A2P7ZDC0</accession>
<comment type="subcellular location">
    <subcellularLocation>
        <location evidence="1">Nucleus</location>
        <location evidence="1">Nucleolus</location>
    </subcellularLocation>
</comment>
<dbReference type="EMBL" id="NHZQ01000236">
    <property type="protein sequence ID" value="PSK46198.1"/>
    <property type="molecule type" value="Genomic_DNA"/>
</dbReference>
<evidence type="ECO:0000256" key="3">
    <source>
        <dbReference type="SAM" id="MobiDB-lite"/>
    </source>
</evidence>
<evidence type="ECO:0000313" key="5">
    <source>
        <dbReference type="EMBL" id="PSK46198.1"/>
    </source>
</evidence>
<dbReference type="PANTHER" id="PTHR21686">
    <property type="entry name" value="DEOXYNUCLEOTIDYLTRANSFERASE TERMINAL-INTERACTING PROTEIN 2"/>
    <property type="match status" value="1"/>
</dbReference>
<comment type="caution">
    <text evidence="5">The sequence shown here is derived from an EMBL/GenBank/DDBJ whole genome shotgun (WGS) entry which is preliminary data.</text>
</comment>
<feature type="region of interest" description="Disordered" evidence="3">
    <location>
        <begin position="58"/>
        <end position="103"/>
    </location>
</feature>
<dbReference type="STRING" id="40998.A0A2P7ZDC0"/>
<name>A0A2P7ZDC0_9PEZI</name>
<evidence type="ECO:0000313" key="6">
    <source>
        <dbReference type="Proteomes" id="UP000243723"/>
    </source>
</evidence>
<dbReference type="OrthoDB" id="427886at2759"/>
<dbReference type="AlphaFoldDB" id="A0A2P7ZDC0"/>
<dbReference type="GO" id="GO:0003723">
    <property type="term" value="F:RNA binding"/>
    <property type="evidence" value="ECO:0007669"/>
    <property type="project" value="TreeGrafter"/>
</dbReference>
<dbReference type="GO" id="GO:0006396">
    <property type="term" value="P:RNA processing"/>
    <property type="evidence" value="ECO:0007669"/>
    <property type="project" value="TreeGrafter"/>
</dbReference>
<dbReference type="Pfam" id="PF08698">
    <property type="entry name" value="Fcf2"/>
    <property type="match status" value="1"/>
</dbReference>
<dbReference type="InterPro" id="IPR039883">
    <property type="entry name" value="Fcf2/DNTTIP2"/>
</dbReference>
<sequence length="224" mass="26007">MTEVAVWSDERMEELMRKAEQRLREEERVVAIRPDEYKPFKFPQLNTGAIAKPHIKPAKHGATVLRKDSEGESEKKSSSLHMRKVEDPVMVRQRQTEKKKATAGERWYNLPKTDLTPELKRDLQILKMRNVLDPHRHYKKEGGKMKAPEYSQVGTIIEGPTEYHSARLSNRDRKRTLVEEVLAGEQQSGRFKKKYGDVQAKKTSGKKAFYNALKAKRSASYKKR</sequence>
<keyword evidence="6" id="KW-1185">Reference proteome</keyword>
<evidence type="ECO:0000259" key="4">
    <source>
        <dbReference type="Pfam" id="PF08698"/>
    </source>
</evidence>
<organism evidence="5 6">
    <name type="scientific">Elsinoe australis</name>
    <dbReference type="NCBI Taxonomy" id="40998"/>
    <lineage>
        <taxon>Eukaryota</taxon>
        <taxon>Fungi</taxon>
        <taxon>Dikarya</taxon>
        <taxon>Ascomycota</taxon>
        <taxon>Pezizomycotina</taxon>
        <taxon>Dothideomycetes</taxon>
        <taxon>Dothideomycetidae</taxon>
        <taxon>Myriangiales</taxon>
        <taxon>Elsinoaceae</taxon>
        <taxon>Elsinoe</taxon>
    </lineage>
</organism>
<dbReference type="GO" id="GO:0005730">
    <property type="term" value="C:nucleolus"/>
    <property type="evidence" value="ECO:0007669"/>
    <property type="project" value="UniProtKB-SubCell"/>
</dbReference>
<dbReference type="InterPro" id="IPR014810">
    <property type="entry name" value="Fcf2_C"/>
</dbReference>
<dbReference type="PANTHER" id="PTHR21686:SF12">
    <property type="entry name" value="DEOXYNUCLEOTIDYLTRANSFERASE TERMINAL-INTERACTING PROTEIN 2"/>
    <property type="match status" value="1"/>
</dbReference>
<reference evidence="5 6" key="1">
    <citation type="submission" date="2017-05" db="EMBL/GenBank/DDBJ databases">
        <title>Draft genome sequence of Elsinoe australis.</title>
        <authorList>
            <person name="Cheng Q."/>
        </authorList>
    </citation>
    <scope>NUCLEOTIDE SEQUENCE [LARGE SCALE GENOMIC DNA]</scope>
    <source>
        <strain evidence="5 6">NL1</strain>
    </source>
</reference>
<dbReference type="Proteomes" id="UP000243723">
    <property type="component" value="Unassembled WGS sequence"/>
</dbReference>
<proteinExistence type="predicted"/>
<gene>
    <name evidence="5" type="ORF">B9Z65_5166</name>
</gene>
<protein>
    <submittedName>
        <fullName evidence="5">rRNA-processing protein fcf2</fullName>
    </submittedName>
</protein>
<feature type="domain" description="Fcf2 pre-rRNA processing C-terminal" evidence="4">
    <location>
        <begin position="99"/>
        <end position="194"/>
    </location>
</feature>